<keyword evidence="1" id="KW-0575">Peroxidase</keyword>
<organism evidence="1 2">
    <name type="scientific">Elongatibacter sediminis</name>
    <dbReference type="NCBI Taxonomy" id="3119006"/>
    <lineage>
        <taxon>Bacteria</taxon>
        <taxon>Pseudomonadati</taxon>
        <taxon>Pseudomonadota</taxon>
        <taxon>Gammaproteobacteria</taxon>
        <taxon>Chromatiales</taxon>
        <taxon>Wenzhouxiangellaceae</taxon>
        <taxon>Elongatibacter</taxon>
    </lineage>
</organism>
<dbReference type="InterPro" id="IPR015946">
    <property type="entry name" value="KH_dom-like_a/b"/>
</dbReference>
<dbReference type="EMBL" id="JAZHOG010000001">
    <property type="protein sequence ID" value="MEJ8566259.1"/>
    <property type="molecule type" value="Genomic_DNA"/>
</dbReference>
<proteinExistence type="predicted"/>
<name>A0AAW9RAS2_9GAMM</name>
<dbReference type="EC" id="1.11.1.-" evidence="1"/>
<comment type="caution">
    <text evidence="1">The sequence shown here is derived from an EMBL/GenBank/DDBJ whole genome shotgun (WGS) entry which is preliminary data.</text>
</comment>
<keyword evidence="2" id="KW-1185">Reference proteome</keyword>
<sequence>MNTDIPIVYPLAETPPQAAASAALLAPPGLLTCTRALEGMQKEAVVIDEATQQAWRVLCDEGPWLNGTDLAPFPLGYFVGGLASCVLADVTAAAADRGVPSDDLALRVDIHFTMEGSILRGTMAAGVDSIEVKPAGASGEAVASLLSESLRNGSPVASTLAAHLPSRFLVHVNGEIVDWPGSPAGALSEAGDPAALFEGLSPADNADTSEPLVHKAAEATESEGAVGLKGEQKRSVHIAADVRVRPDGLHEISALCVQPTGSRFVLLASGNRDDMRAPTGAAYLSAGIAFCFMTQLGRYAQIRKLPLSGYRIVQRTAFCADAPSPVETAVFLDSEDTHESNLKMVQMGEQTCYVHTTLREPQEIEVGERTGAAGA</sequence>
<gene>
    <name evidence="1" type="ORF">V3330_01370</name>
</gene>
<dbReference type="InterPro" id="IPR003718">
    <property type="entry name" value="OsmC/Ohr_fam"/>
</dbReference>
<dbReference type="Pfam" id="PF02566">
    <property type="entry name" value="OsmC"/>
    <property type="match status" value="2"/>
</dbReference>
<dbReference type="GO" id="GO:0004601">
    <property type="term" value="F:peroxidase activity"/>
    <property type="evidence" value="ECO:0007669"/>
    <property type="project" value="UniProtKB-KW"/>
</dbReference>
<dbReference type="AlphaFoldDB" id="A0AAW9RAS2"/>
<evidence type="ECO:0000313" key="1">
    <source>
        <dbReference type="EMBL" id="MEJ8566259.1"/>
    </source>
</evidence>
<protein>
    <submittedName>
        <fullName evidence="1">OsmC family protein</fullName>
        <ecNumber evidence="1">1.11.1.-</ecNumber>
    </submittedName>
</protein>
<accession>A0AAW9RAS2</accession>
<dbReference type="Proteomes" id="UP001359886">
    <property type="component" value="Unassembled WGS sequence"/>
</dbReference>
<keyword evidence="1" id="KW-0560">Oxidoreductase</keyword>
<dbReference type="InterPro" id="IPR036102">
    <property type="entry name" value="OsmC/Ohrsf"/>
</dbReference>
<reference evidence="1 2" key="1">
    <citation type="submission" date="2024-02" db="EMBL/GenBank/DDBJ databases">
        <title>A novel Wenzhouxiangellaceae bacterium, isolated from coastal sediments.</title>
        <authorList>
            <person name="Du Z.-J."/>
            <person name="Ye Y.-Q."/>
            <person name="Zhang X.-Y."/>
        </authorList>
    </citation>
    <scope>NUCLEOTIDE SEQUENCE [LARGE SCALE GENOMIC DNA]</scope>
    <source>
        <strain evidence="1 2">CH-27</strain>
    </source>
</reference>
<dbReference type="Gene3D" id="3.30.300.20">
    <property type="match status" value="2"/>
</dbReference>
<dbReference type="SUPFAM" id="SSF82784">
    <property type="entry name" value="OsmC-like"/>
    <property type="match status" value="2"/>
</dbReference>
<dbReference type="RefSeq" id="WP_354693582.1">
    <property type="nucleotide sequence ID" value="NZ_JAZHOG010000001.1"/>
</dbReference>
<evidence type="ECO:0000313" key="2">
    <source>
        <dbReference type="Proteomes" id="UP001359886"/>
    </source>
</evidence>